<gene>
    <name evidence="2" type="ORF">BJ982_002668</name>
</gene>
<evidence type="ECO:0000256" key="1">
    <source>
        <dbReference type="SAM" id="MobiDB-lite"/>
    </source>
</evidence>
<evidence type="ECO:0000313" key="3">
    <source>
        <dbReference type="Proteomes" id="UP000542210"/>
    </source>
</evidence>
<evidence type="ECO:0000313" key="2">
    <source>
        <dbReference type="EMBL" id="MBB4701124.1"/>
    </source>
</evidence>
<dbReference type="AlphaFoldDB" id="A0A7W7GA51"/>
<name>A0A7W7GA51_9ACTN</name>
<accession>A0A7W7GA51</accession>
<comment type="caution">
    <text evidence="2">The sequence shown here is derived from an EMBL/GenBank/DDBJ whole genome shotgun (WGS) entry which is preliminary data.</text>
</comment>
<dbReference type="EMBL" id="JACHND010000001">
    <property type="protein sequence ID" value="MBB4701124.1"/>
    <property type="molecule type" value="Genomic_DNA"/>
</dbReference>
<feature type="compositionally biased region" description="Basic and acidic residues" evidence="1">
    <location>
        <begin position="1"/>
        <end position="18"/>
    </location>
</feature>
<organism evidence="2 3">
    <name type="scientific">Sphaerisporangium siamense</name>
    <dbReference type="NCBI Taxonomy" id="795645"/>
    <lineage>
        <taxon>Bacteria</taxon>
        <taxon>Bacillati</taxon>
        <taxon>Actinomycetota</taxon>
        <taxon>Actinomycetes</taxon>
        <taxon>Streptosporangiales</taxon>
        <taxon>Streptosporangiaceae</taxon>
        <taxon>Sphaerisporangium</taxon>
    </lineage>
</organism>
<sequence>MRTREFHQFFREPTVGHEAKRKRDPLSRATDPEDVRRGKRSGTIFVM</sequence>
<protein>
    <submittedName>
        <fullName evidence="2">Uncharacterized protein</fullName>
    </submittedName>
</protein>
<keyword evidence="3" id="KW-1185">Reference proteome</keyword>
<feature type="compositionally biased region" description="Basic and acidic residues" evidence="1">
    <location>
        <begin position="24"/>
        <end position="36"/>
    </location>
</feature>
<proteinExistence type="predicted"/>
<reference evidence="2 3" key="1">
    <citation type="submission" date="2020-08" db="EMBL/GenBank/DDBJ databases">
        <title>Sequencing the genomes of 1000 actinobacteria strains.</title>
        <authorList>
            <person name="Klenk H.-P."/>
        </authorList>
    </citation>
    <scope>NUCLEOTIDE SEQUENCE [LARGE SCALE GENOMIC DNA]</scope>
    <source>
        <strain evidence="2 3">DSM 45784</strain>
    </source>
</reference>
<feature type="region of interest" description="Disordered" evidence="1">
    <location>
        <begin position="1"/>
        <end position="47"/>
    </location>
</feature>
<dbReference type="Proteomes" id="UP000542210">
    <property type="component" value="Unassembled WGS sequence"/>
</dbReference>